<feature type="region of interest" description="Disordered" evidence="7">
    <location>
        <begin position="1"/>
        <end position="203"/>
    </location>
</feature>
<comment type="pathway">
    <text evidence="1">Amino-acid biosynthesis; L-cysteine biosynthesis; L-cysteine from L-serine: step 1/2.</text>
</comment>
<dbReference type="GO" id="GO:0009001">
    <property type="term" value="F:serine O-acetyltransferase activity"/>
    <property type="evidence" value="ECO:0007669"/>
    <property type="project" value="UniProtKB-EC"/>
</dbReference>
<evidence type="ECO:0000256" key="6">
    <source>
        <dbReference type="ARBA" id="ARBA00023315"/>
    </source>
</evidence>
<gene>
    <name evidence="9" type="primary">SATase</name>
    <name evidence="9" type="ORF">Esi_0344_0029</name>
</gene>
<evidence type="ECO:0000256" key="5">
    <source>
        <dbReference type="ARBA" id="ARBA00022679"/>
    </source>
</evidence>
<dbReference type="InterPro" id="IPR010493">
    <property type="entry name" value="Ser_AcTrfase_N"/>
</dbReference>
<feature type="compositionally biased region" description="Basic and acidic residues" evidence="7">
    <location>
        <begin position="27"/>
        <end position="39"/>
    </location>
</feature>
<dbReference type="InParanoid" id="D7FYH8"/>
<evidence type="ECO:0000259" key="8">
    <source>
        <dbReference type="SMART" id="SM00971"/>
    </source>
</evidence>
<evidence type="ECO:0000256" key="2">
    <source>
        <dbReference type="ARBA" id="ARBA00007274"/>
    </source>
</evidence>
<dbReference type="Pfam" id="PF00132">
    <property type="entry name" value="Hexapep"/>
    <property type="match status" value="1"/>
</dbReference>
<dbReference type="NCBIfam" id="TIGR01172">
    <property type="entry name" value="cysE"/>
    <property type="match status" value="1"/>
</dbReference>
<evidence type="ECO:0000313" key="10">
    <source>
        <dbReference type="Proteomes" id="UP000002630"/>
    </source>
</evidence>
<dbReference type="Proteomes" id="UP000002630">
    <property type="component" value="Unassembled WGS sequence"/>
</dbReference>
<dbReference type="PANTHER" id="PTHR42811">
    <property type="entry name" value="SERINE ACETYLTRANSFERASE"/>
    <property type="match status" value="1"/>
</dbReference>
<dbReference type="InterPro" id="IPR011004">
    <property type="entry name" value="Trimer_LpxA-like_sf"/>
</dbReference>
<comment type="similarity">
    <text evidence="2">Belongs to the transferase hexapeptide repeat family.</text>
</comment>
<dbReference type="STRING" id="2880.D7FYH8"/>
<evidence type="ECO:0000256" key="1">
    <source>
        <dbReference type="ARBA" id="ARBA00004876"/>
    </source>
</evidence>
<dbReference type="Gene3D" id="1.10.3130.10">
    <property type="entry name" value="serine acetyltransferase, domain 1"/>
    <property type="match status" value="1"/>
</dbReference>
<keyword evidence="4" id="KW-0028">Amino-acid biosynthesis</keyword>
<feature type="compositionally biased region" description="Polar residues" evidence="7">
    <location>
        <begin position="149"/>
        <end position="160"/>
    </location>
</feature>
<evidence type="ECO:0000256" key="7">
    <source>
        <dbReference type="SAM" id="MobiDB-lite"/>
    </source>
</evidence>
<dbReference type="UniPathway" id="UPA00136">
    <property type="reaction ID" value="UER00199"/>
</dbReference>
<keyword evidence="10" id="KW-1185">Reference proteome</keyword>
<dbReference type="eggNOG" id="KOG4750">
    <property type="taxonomic scope" value="Eukaryota"/>
</dbReference>
<dbReference type="Pfam" id="PF06426">
    <property type="entry name" value="SATase_N"/>
    <property type="match status" value="1"/>
</dbReference>
<evidence type="ECO:0000256" key="3">
    <source>
        <dbReference type="ARBA" id="ARBA00013266"/>
    </source>
</evidence>
<dbReference type="GO" id="GO:0006535">
    <property type="term" value="P:cysteine biosynthetic process from serine"/>
    <property type="evidence" value="ECO:0007669"/>
    <property type="project" value="InterPro"/>
</dbReference>
<organism evidence="9 10">
    <name type="scientific">Ectocarpus siliculosus</name>
    <name type="common">Brown alga</name>
    <name type="synonym">Conferva siliculosa</name>
    <dbReference type="NCBI Taxonomy" id="2880"/>
    <lineage>
        <taxon>Eukaryota</taxon>
        <taxon>Sar</taxon>
        <taxon>Stramenopiles</taxon>
        <taxon>Ochrophyta</taxon>
        <taxon>PX clade</taxon>
        <taxon>Phaeophyceae</taxon>
        <taxon>Ectocarpales</taxon>
        <taxon>Ectocarpaceae</taxon>
        <taxon>Ectocarpus</taxon>
    </lineage>
</organism>
<proteinExistence type="inferred from homology"/>
<feature type="compositionally biased region" description="Polar residues" evidence="7">
    <location>
        <begin position="113"/>
        <end position="122"/>
    </location>
</feature>
<dbReference type="InterPro" id="IPR053376">
    <property type="entry name" value="Serine_acetyltransferase"/>
</dbReference>
<dbReference type="InterPro" id="IPR018357">
    <property type="entry name" value="Hexapep_transf_CS"/>
</dbReference>
<dbReference type="InterPro" id="IPR005881">
    <property type="entry name" value="Ser_O-AcTrfase"/>
</dbReference>
<dbReference type="InterPro" id="IPR001451">
    <property type="entry name" value="Hexapep"/>
</dbReference>
<sequence>MTLDGATAVTAAAGPRTEARSPSPRLDGSKPDGKVEGRGEVAVIDGRGDSIRGGTSTPAGREDPVPKVDRADVPLDAAATAGAAGTIADRTPTTPASVELESGTRSEPAASGPPQQGETPTAAQDKGDGFGEHGWYSPADEAGSVFGWQDNTTVSTSGHASSAAAPSRTTDAPPEESSQSAAASSSKNEGEEQGGTDDNHWSERRKLVEDWEDYDEVWLSMRQEAKRAAEKEPLLVSFVYSTILNQKTLEAAVAFHLANKLAGPHMLSTQVQALVREYFADVGTPLRRTLRRDIIAVRERDPACDSYHDCLLYFKGFQALQTHRVAHWLYHTGRHALAFYLQSQVAQEFQIDLHPGAKFGEGVFIDHGTGIVVGETAVVGDDVSMLHRVTLGGSGVKSADRHPKIGNGVLIGAGACLLGNIKVGKGTQIGAGSLVATDLPERCVAVGVPAKVLGQGKKRKPALAMDQDCFKEVWGGKDI</sequence>
<dbReference type="SUPFAM" id="SSF51161">
    <property type="entry name" value="Trimeric LpxA-like enzymes"/>
    <property type="match status" value="1"/>
</dbReference>
<dbReference type="SMART" id="SM00971">
    <property type="entry name" value="SATase_N"/>
    <property type="match status" value="1"/>
</dbReference>
<dbReference type="GO" id="GO:0005737">
    <property type="term" value="C:cytoplasm"/>
    <property type="evidence" value="ECO:0007669"/>
    <property type="project" value="InterPro"/>
</dbReference>
<dbReference type="EMBL" id="FN649760">
    <property type="protein sequence ID" value="CBJ32520.1"/>
    <property type="molecule type" value="Genomic_DNA"/>
</dbReference>
<feature type="compositionally biased region" description="Low complexity" evidence="7">
    <location>
        <begin position="77"/>
        <end position="88"/>
    </location>
</feature>
<dbReference type="AlphaFoldDB" id="D7FYH8"/>
<dbReference type="Gene3D" id="2.160.10.10">
    <property type="entry name" value="Hexapeptide repeat proteins"/>
    <property type="match status" value="1"/>
</dbReference>
<dbReference type="PROSITE" id="PS00101">
    <property type="entry name" value="HEXAPEP_TRANSFERASES"/>
    <property type="match status" value="1"/>
</dbReference>
<dbReference type="FunFam" id="2.160.10.10:FF:000002">
    <property type="entry name" value="Serine acetyltransferase"/>
    <property type="match status" value="1"/>
</dbReference>
<keyword evidence="6 9" id="KW-0012">Acyltransferase</keyword>
<dbReference type="InterPro" id="IPR042122">
    <property type="entry name" value="Ser_AcTrfase_N_sf"/>
</dbReference>
<accession>D7FYH8</accession>
<feature type="domain" description="Serine acetyltransferase N-terminal" evidence="8">
    <location>
        <begin position="217"/>
        <end position="322"/>
    </location>
</feature>
<dbReference type="CDD" id="cd03354">
    <property type="entry name" value="LbH_SAT"/>
    <property type="match status" value="1"/>
</dbReference>
<evidence type="ECO:0000313" key="9">
    <source>
        <dbReference type="EMBL" id="CBJ32520.1"/>
    </source>
</evidence>
<name>D7FYH8_ECTSI</name>
<protein>
    <recommendedName>
        <fullName evidence="3">serine O-acetyltransferase</fullName>
        <ecNumber evidence="3">2.3.1.30</ecNumber>
    </recommendedName>
</protein>
<reference evidence="9 10" key="1">
    <citation type="journal article" date="2010" name="Nature">
        <title>The Ectocarpus genome and the independent evolution of multicellularity in brown algae.</title>
        <authorList>
            <person name="Cock J.M."/>
            <person name="Sterck L."/>
            <person name="Rouze P."/>
            <person name="Scornet D."/>
            <person name="Allen A.E."/>
            <person name="Amoutzias G."/>
            <person name="Anthouard V."/>
            <person name="Artiguenave F."/>
            <person name="Aury J.M."/>
            <person name="Badger J.H."/>
            <person name="Beszteri B."/>
            <person name="Billiau K."/>
            <person name="Bonnet E."/>
            <person name="Bothwell J.H."/>
            <person name="Bowler C."/>
            <person name="Boyen C."/>
            <person name="Brownlee C."/>
            <person name="Carrano C.J."/>
            <person name="Charrier B."/>
            <person name="Cho G.Y."/>
            <person name="Coelho S.M."/>
            <person name="Collen J."/>
            <person name="Corre E."/>
            <person name="Da Silva C."/>
            <person name="Delage L."/>
            <person name="Delaroque N."/>
            <person name="Dittami S.M."/>
            <person name="Doulbeau S."/>
            <person name="Elias M."/>
            <person name="Farnham G."/>
            <person name="Gachon C.M."/>
            <person name="Gschloessl B."/>
            <person name="Heesch S."/>
            <person name="Jabbari K."/>
            <person name="Jubin C."/>
            <person name="Kawai H."/>
            <person name="Kimura K."/>
            <person name="Kloareg B."/>
            <person name="Kupper F.C."/>
            <person name="Lang D."/>
            <person name="Le Bail A."/>
            <person name="Leblanc C."/>
            <person name="Lerouge P."/>
            <person name="Lohr M."/>
            <person name="Lopez P.J."/>
            <person name="Martens C."/>
            <person name="Maumus F."/>
            <person name="Michel G."/>
            <person name="Miranda-Saavedra D."/>
            <person name="Morales J."/>
            <person name="Moreau H."/>
            <person name="Motomura T."/>
            <person name="Nagasato C."/>
            <person name="Napoli C.A."/>
            <person name="Nelson D.R."/>
            <person name="Nyvall-Collen P."/>
            <person name="Peters A.F."/>
            <person name="Pommier C."/>
            <person name="Potin P."/>
            <person name="Poulain J."/>
            <person name="Quesneville H."/>
            <person name="Read B."/>
            <person name="Rensing S.A."/>
            <person name="Ritter A."/>
            <person name="Rousvoal S."/>
            <person name="Samanta M."/>
            <person name="Samson G."/>
            <person name="Schroeder D.C."/>
            <person name="Segurens B."/>
            <person name="Strittmatter M."/>
            <person name="Tonon T."/>
            <person name="Tregear J.W."/>
            <person name="Valentin K."/>
            <person name="von Dassow P."/>
            <person name="Yamagishi T."/>
            <person name="Van de Peer Y."/>
            <person name="Wincker P."/>
        </authorList>
    </citation>
    <scope>NUCLEOTIDE SEQUENCE [LARGE SCALE GENOMIC DNA]</scope>
    <source>
        <strain evidence="10">Ec32 / CCAP1310/4</strain>
    </source>
</reference>
<dbReference type="InterPro" id="IPR045304">
    <property type="entry name" value="LbH_SAT"/>
</dbReference>
<keyword evidence="5 9" id="KW-0808">Transferase</keyword>
<feature type="compositionally biased region" description="Low complexity" evidence="7">
    <location>
        <begin position="175"/>
        <end position="186"/>
    </location>
</feature>
<dbReference type="NCBIfam" id="NF041874">
    <property type="entry name" value="EPS_EpsC"/>
    <property type="match status" value="1"/>
</dbReference>
<dbReference type="OrthoDB" id="25818at2759"/>
<evidence type="ECO:0000256" key="4">
    <source>
        <dbReference type="ARBA" id="ARBA00022605"/>
    </source>
</evidence>
<feature type="compositionally biased region" description="Basic and acidic residues" evidence="7">
    <location>
        <begin position="60"/>
        <end position="73"/>
    </location>
</feature>
<dbReference type="EC" id="2.3.1.30" evidence="3"/>